<dbReference type="EMBL" id="CP090032">
    <property type="protein sequence ID" value="UPK92151.1"/>
    <property type="molecule type" value="Genomic_DNA"/>
</dbReference>
<evidence type="ECO:0000313" key="1">
    <source>
        <dbReference type="EMBL" id="UPK92151.1"/>
    </source>
</evidence>
<evidence type="ECO:0000313" key="2">
    <source>
        <dbReference type="Proteomes" id="UP000830768"/>
    </source>
</evidence>
<reference evidence="1" key="1">
    <citation type="submission" date="2021-11" db="EMBL/GenBank/DDBJ databases">
        <title>Fusarium solani-melongenae Genome sequencing and assembly.</title>
        <authorList>
            <person name="Xie S."/>
            <person name="Huang L."/>
            <person name="Zhang X."/>
        </authorList>
    </citation>
    <scope>NUCLEOTIDE SEQUENCE</scope>
    <source>
        <strain evidence="1">CRI 24-3</strain>
    </source>
</reference>
<name>A0ACD3YU69_FUSSC</name>
<keyword evidence="2" id="KW-1185">Reference proteome</keyword>
<protein>
    <submittedName>
        <fullName evidence="1">Uncharacterized protein</fullName>
    </submittedName>
</protein>
<accession>A0ACD3YU69</accession>
<proteinExistence type="predicted"/>
<gene>
    <name evidence="1" type="ORF">LCI18_003086</name>
</gene>
<dbReference type="Proteomes" id="UP000830768">
    <property type="component" value="Chromosome 3"/>
</dbReference>
<organism evidence="1 2">
    <name type="scientific">Fusarium solani subsp. cucurbitae</name>
    <name type="common">Neocosmosporum cucurbitae</name>
    <dbReference type="NCBI Taxonomy" id="2747967"/>
    <lineage>
        <taxon>Eukaryota</taxon>
        <taxon>Fungi</taxon>
        <taxon>Dikarya</taxon>
        <taxon>Ascomycota</taxon>
        <taxon>Pezizomycotina</taxon>
        <taxon>Sordariomycetes</taxon>
        <taxon>Hypocreomycetidae</taxon>
        <taxon>Hypocreales</taxon>
        <taxon>Nectriaceae</taxon>
        <taxon>Fusarium</taxon>
        <taxon>Fusarium solani species complex</taxon>
    </lineage>
</organism>
<sequence length="737" mass="81037">MYQPNSPYGAPPVNYGYSQQTPFSEKPGIPNDPALAPVTVSTQEQYPPRTTPPDKKLTRSRCGFVTAGFFFLALYSTVMSGLWLATAIVQPRWGDMISAKKGRLSPSNAALISQLLSKTIEISFATVFIGYLGQVLSRRAMASNTKGITLADMTMKKWVVQPGSVLTHLGAVSLAGFTFLGVMSFAVLIATFLYTTASEALVAPKLKYSPWKDANLQATVHTWYGNPVYAARQCQPLLKQNPGSDTDIWDMESYYEFFNCLILQFSSQSSHDLYSYLIDWNNTDATDIELADRPAGSTMVDNNVTMQASWVDAEYKDVPELYKKWGRIIDNATIALPHPRVWEAFRSPSNGILQPEDLGGLGAINIKARVSSPTLNVLCVNMDGNELQPIISETWSNGEDKNTTERRQEKEAKPGSTVVDDIFEWDASGKRGRPLFAKASKPYPEDYGMLFPEADGSDGATQYILTKAPNFGNYTLCQLRTWLSANCSTHLSIGGTPQPALEAHCADTTETTALIDESIGFSVMGPILAEALKLFNVDTLGLSSNPSLVTRLALKTPELPADFPSMAEAFCVFTLASLSSSALGTTFQHKWDYGAFDPRANKDLFHDYGRVEVFHASISSQQYTSGHIDDWQKAFYAVLAFVFVTNLMCLLYFVFHFGLVADFTEPENHFALAINSPPTEKMVGSAVDGPHRSHMAVHWRISAVANSSGYCFEPVSSELSGNTQTPSGVYQRVSPHE</sequence>